<dbReference type="RefSeq" id="WP_048920724.1">
    <property type="nucleotide sequence ID" value="NZ_CP010777.1"/>
</dbReference>
<gene>
    <name evidence="1" type="ORF">TH63_09410</name>
</gene>
<dbReference type="STRING" id="1379910.TH63_09410"/>
<protein>
    <submittedName>
        <fullName evidence="1">Uncharacterized protein</fullName>
    </submittedName>
</protein>
<proteinExistence type="predicted"/>
<dbReference type="PATRIC" id="fig|1379910.4.peg.2041"/>
<evidence type="ECO:0000313" key="1">
    <source>
        <dbReference type="EMBL" id="AKQ45811.1"/>
    </source>
</evidence>
<dbReference type="AlphaFoldDB" id="A0A0H4W5V0"/>
<evidence type="ECO:0000313" key="2">
    <source>
        <dbReference type="Proteomes" id="UP000036458"/>
    </source>
</evidence>
<name>A0A0H4W5V0_9BACT</name>
<sequence length="115" mass="13469">MSIDFNQARTKHMFFKARVRGFLLGSEANPENFKAYLKELGSWVEALATRFHLETDEVMEANYLHNELTDKTNGLIKFWNSGKESEAKEKFLEIESTGEQFMDTLSRLEKRMVNR</sequence>
<reference evidence="1 2" key="1">
    <citation type="submission" date="2015-01" db="EMBL/GenBank/DDBJ databases">
        <title>Rufibacter sp./DG31D/ whole genome sequencing.</title>
        <authorList>
            <person name="Kim M.K."/>
            <person name="Srinivasan S."/>
            <person name="Lee J.-J."/>
        </authorList>
    </citation>
    <scope>NUCLEOTIDE SEQUENCE [LARGE SCALE GENOMIC DNA]</scope>
    <source>
        <strain evidence="1 2">DG31D</strain>
    </source>
</reference>
<dbReference type="EMBL" id="CP010777">
    <property type="protein sequence ID" value="AKQ45811.1"/>
    <property type="molecule type" value="Genomic_DNA"/>
</dbReference>
<dbReference type="OrthoDB" id="882529at2"/>
<keyword evidence="2" id="KW-1185">Reference proteome</keyword>
<dbReference type="KEGG" id="ruf:TH63_09410"/>
<organism evidence="1 2">
    <name type="scientific">Rufibacter radiotolerans</name>
    <dbReference type="NCBI Taxonomy" id="1379910"/>
    <lineage>
        <taxon>Bacteria</taxon>
        <taxon>Pseudomonadati</taxon>
        <taxon>Bacteroidota</taxon>
        <taxon>Cytophagia</taxon>
        <taxon>Cytophagales</taxon>
        <taxon>Hymenobacteraceae</taxon>
        <taxon>Rufibacter</taxon>
    </lineage>
</organism>
<dbReference type="Proteomes" id="UP000036458">
    <property type="component" value="Chromosome"/>
</dbReference>
<accession>A0A0H4W5V0</accession>